<name>A0A7C5SYJ4_9AQUI</name>
<reference evidence="1" key="1">
    <citation type="journal article" date="2020" name="mSystems">
        <title>Genome- and Community-Level Interaction Insights into Carbon Utilization and Element Cycling Functions of Hydrothermarchaeota in Hydrothermal Sediment.</title>
        <authorList>
            <person name="Zhou Z."/>
            <person name="Liu Y."/>
            <person name="Xu W."/>
            <person name="Pan J."/>
            <person name="Luo Z.H."/>
            <person name="Li M."/>
        </authorList>
    </citation>
    <scope>NUCLEOTIDE SEQUENCE [LARGE SCALE GENOMIC DNA]</scope>
    <source>
        <strain evidence="1">SpSt-114</strain>
    </source>
</reference>
<organism evidence="1">
    <name type="scientific">Thermocrinis ruber</name>
    <dbReference type="NCBI Taxonomy" id="75906"/>
    <lineage>
        <taxon>Bacteria</taxon>
        <taxon>Pseudomonadati</taxon>
        <taxon>Aquificota</taxon>
        <taxon>Aquificia</taxon>
        <taxon>Aquificales</taxon>
        <taxon>Aquificaceae</taxon>
        <taxon>Thermocrinis</taxon>
    </lineage>
</organism>
<dbReference type="AlphaFoldDB" id="A0A7C5SYJ4"/>
<evidence type="ECO:0000313" key="1">
    <source>
        <dbReference type="EMBL" id="HHO74165.1"/>
    </source>
</evidence>
<dbReference type="EMBL" id="DSAC01000070">
    <property type="protein sequence ID" value="HHO74165.1"/>
    <property type="molecule type" value="Genomic_DNA"/>
</dbReference>
<protein>
    <submittedName>
        <fullName evidence="1">Uncharacterized protein</fullName>
    </submittedName>
</protein>
<sequence>MQRSVPIFVEVESLPRSGVFKKLLREALSLGLRPLSLEELKELRKRYRGRKRVYLTEKDKDLEEFFTRAPLSVQYAVYLYVNNKLVEGRQ</sequence>
<accession>A0A7C5SYJ4</accession>
<comment type="caution">
    <text evidence="1">The sequence shown here is derived from an EMBL/GenBank/DDBJ whole genome shotgun (WGS) entry which is preliminary data.</text>
</comment>
<gene>
    <name evidence="1" type="ORF">ENN04_05925</name>
</gene>
<proteinExistence type="predicted"/>